<evidence type="ECO:0000256" key="1">
    <source>
        <dbReference type="SAM" id="MobiDB-lite"/>
    </source>
</evidence>
<feature type="region of interest" description="Disordered" evidence="1">
    <location>
        <begin position="54"/>
        <end position="209"/>
    </location>
</feature>
<keyword evidence="2" id="KW-0812">Transmembrane</keyword>
<feature type="compositionally biased region" description="Pro residues" evidence="1">
    <location>
        <begin position="75"/>
        <end position="119"/>
    </location>
</feature>
<keyword evidence="4" id="KW-1185">Reference proteome</keyword>
<feature type="transmembrane region" description="Helical" evidence="2">
    <location>
        <begin position="7"/>
        <end position="29"/>
    </location>
</feature>
<organism evidence="3 4">
    <name type="scientific">Sphingomonas lenta</name>
    <dbReference type="NCBI Taxonomy" id="1141887"/>
    <lineage>
        <taxon>Bacteria</taxon>
        <taxon>Pseudomonadati</taxon>
        <taxon>Pseudomonadota</taxon>
        <taxon>Alphaproteobacteria</taxon>
        <taxon>Sphingomonadales</taxon>
        <taxon>Sphingomonadaceae</taxon>
        <taxon>Sphingomonas</taxon>
    </lineage>
</organism>
<accession>A0A2A2SD37</accession>
<proteinExistence type="predicted"/>
<name>A0A2A2SD37_9SPHN</name>
<dbReference type="RefSeq" id="WP_095998747.1">
    <property type="nucleotide sequence ID" value="NZ_NSLI01000004.1"/>
</dbReference>
<feature type="compositionally biased region" description="Low complexity" evidence="1">
    <location>
        <begin position="54"/>
        <end position="69"/>
    </location>
</feature>
<gene>
    <name evidence="3" type="ORF">CKY28_12665</name>
</gene>
<reference evidence="4" key="1">
    <citation type="submission" date="2017-09" db="EMBL/GenBank/DDBJ databases">
        <authorList>
            <person name="Feng G."/>
            <person name="Zhu H."/>
        </authorList>
    </citation>
    <scope>NUCLEOTIDE SEQUENCE [LARGE SCALE GENOMIC DNA]</scope>
    <source>
        <strain evidence="4">1PNM-20</strain>
    </source>
</reference>
<evidence type="ECO:0000313" key="4">
    <source>
        <dbReference type="Proteomes" id="UP000218151"/>
    </source>
</evidence>
<feature type="compositionally biased region" description="Low complexity" evidence="1">
    <location>
        <begin position="135"/>
        <end position="177"/>
    </location>
</feature>
<comment type="caution">
    <text evidence="3">The sequence shown here is derived from an EMBL/GenBank/DDBJ whole genome shotgun (WGS) entry which is preliminary data.</text>
</comment>
<evidence type="ECO:0000313" key="3">
    <source>
        <dbReference type="EMBL" id="PAX06921.1"/>
    </source>
</evidence>
<dbReference type="AlphaFoldDB" id="A0A2A2SD37"/>
<dbReference type="OrthoDB" id="7161229at2"/>
<protein>
    <submittedName>
        <fullName evidence="3">Cell envelope biogenesis protein TolA</fullName>
    </submittedName>
</protein>
<dbReference type="Gene3D" id="3.30.1150.10">
    <property type="match status" value="1"/>
</dbReference>
<dbReference type="EMBL" id="NSLI01000004">
    <property type="protein sequence ID" value="PAX06921.1"/>
    <property type="molecule type" value="Genomic_DNA"/>
</dbReference>
<dbReference type="Proteomes" id="UP000218151">
    <property type="component" value="Unassembled WGS sequence"/>
</dbReference>
<sequence>MERAEKVGLGVAAAGHLVLFGLLSVGFLATPNPDKLRATPVEVSLVEDVALESAAPAPAADPAQSIAPEEGPPEDAVPPEPAPAPPEPAPKLQPAPPLPAPAPVPRPQPAPPKPAPQPKAAPKAAPKQPRRPAAEPKAAPKQAQPKAAPKQAAAAPKPTTTAAAKKGTGSTQTAAAARPRGSRLGDDFLKGLSAEPSRSTNPNPPATRVGAQQAANIGAAIQRQIQPCANRQVSPGPGAERIRVAINLRINRDGSLASRPTVRGSTGVDDDNRRYVDRVEDLAVAAFVGCAPLRGLPPELYDVPGGWSNFTLRYKLPG</sequence>
<evidence type="ECO:0000256" key="2">
    <source>
        <dbReference type="SAM" id="Phobius"/>
    </source>
</evidence>
<keyword evidence="2" id="KW-0472">Membrane</keyword>
<keyword evidence="2" id="KW-1133">Transmembrane helix</keyword>